<dbReference type="AlphaFoldDB" id="A0AAV4VPM1"/>
<evidence type="ECO:0000313" key="1">
    <source>
        <dbReference type="EMBL" id="GIY71744.1"/>
    </source>
</evidence>
<gene>
    <name evidence="1" type="ORF">CDAR_292221</name>
</gene>
<sequence length="97" mass="10629">MSLITLASNLSGGERVELYFGSFRRASSCCHFREGNFNPTFFISRCGSGREEGGVVPHSLPPLLYSDDDIKVIINNRGPRMPAINPHRPFVGCSTGL</sequence>
<protein>
    <submittedName>
        <fullName evidence="1">Uncharacterized protein</fullName>
    </submittedName>
</protein>
<proteinExistence type="predicted"/>
<accession>A0AAV4VPM1</accession>
<keyword evidence="2" id="KW-1185">Reference proteome</keyword>
<comment type="caution">
    <text evidence="1">The sequence shown here is derived from an EMBL/GenBank/DDBJ whole genome shotgun (WGS) entry which is preliminary data.</text>
</comment>
<organism evidence="1 2">
    <name type="scientific">Caerostris darwini</name>
    <dbReference type="NCBI Taxonomy" id="1538125"/>
    <lineage>
        <taxon>Eukaryota</taxon>
        <taxon>Metazoa</taxon>
        <taxon>Ecdysozoa</taxon>
        <taxon>Arthropoda</taxon>
        <taxon>Chelicerata</taxon>
        <taxon>Arachnida</taxon>
        <taxon>Araneae</taxon>
        <taxon>Araneomorphae</taxon>
        <taxon>Entelegynae</taxon>
        <taxon>Araneoidea</taxon>
        <taxon>Araneidae</taxon>
        <taxon>Caerostris</taxon>
    </lineage>
</organism>
<dbReference type="Proteomes" id="UP001054837">
    <property type="component" value="Unassembled WGS sequence"/>
</dbReference>
<evidence type="ECO:0000313" key="2">
    <source>
        <dbReference type="Proteomes" id="UP001054837"/>
    </source>
</evidence>
<dbReference type="EMBL" id="BPLQ01013375">
    <property type="protein sequence ID" value="GIY71744.1"/>
    <property type="molecule type" value="Genomic_DNA"/>
</dbReference>
<name>A0AAV4VPM1_9ARAC</name>
<reference evidence="1 2" key="1">
    <citation type="submission" date="2021-06" db="EMBL/GenBank/DDBJ databases">
        <title>Caerostris darwini draft genome.</title>
        <authorList>
            <person name="Kono N."/>
            <person name="Arakawa K."/>
        </authorList>
    </citation>
    <scope>NUCLEOTIDE SEQUENCE [LARGE SCALE GENOMIC DNA]</scope>
</reference>